<organism evidence="1 2">
    <name type="scientific">Panagrolaimus sp. ES5</name>
    <dbReference type="NCBI Taxonomy" id="591445"/>
    <lineage>
        <taxon>Eukaryota</taxon>
        <taxon>Metazoa</taxon>
        <taxon>Ecdysozoa</taxon>
        <taxon>Nematoda</taxon>
        <taxon>Chromadorea</taxon>
        <taxon>Rhabditida</taxon>
        <taxon>Tylenchina</taxon>
        <taxon>Panagrolaimomorpha</taxon>
        <taxon>Panagrolaimoidea</taxon>
        <taxon>Panagrolaimidae</taxon>
        <taxon>Panagrolaimus</taxon>
    </lineage>
</organism>
<sequence>MSQAMVNAQANFALNLLRDSNVTSSTILSPISISFALAMVYLGAKENTAAQIRNTIAKDIPEEEIHAYFSSVLSHINSKKLDVTLESVNLLGLPYKNKQVTMYIILPRERFGLNTVVNEMNATTLTQLLANKDSTTVLVQLPRFKIESSFQLVDALKKLGIKDAFDENSTNFSGISEEGDLKISDVIHKAFIEVCF</sequence>
<evidence type="ECO:0000313" key="2">
    <source>
        <dbReference type="WBParaSite" id="ES5_v2.g17111.t1"/>
    </source>
</evidence>
<accession>A0AC34FIH7</accession>
<dbReference type="Proteomes" id="UP000887579">
    <property type="component" value="Unplaced"/>
</dbReference>
<evidence type="ECO:0000313" key="1">
    <source>
        <dbReference type="Proteomes" id="UP000887579"/>
    </source>
</evidence>
<reference evidence="2" key="1">
    <citation type="submission" date="2022-11" db="UniProtKB">
        <authorList>
            <consortium name="WormBaseParasite"/>
        </authorList>
    </citation>
    <scope>IDENTIFICATION</scope>
</reference>
<dbReference type="WBParaSite" id="ES5_v2.g17111.t1">
    <property type="protein sequence ID" value="ES5_v2.g17111.t1"/>
    <property type="gene ID" value="ES5_v2.g17111"/>
</dbReference>
<name>A0AC34FIH7_9BILA</name>
<proteinExistence type="predicted"/>
<protein>
    <submittedName>
        <fullName evidence="2">Serpin domain-containing protein</fullName>
    </submittedName>
</protein>